<feature type="transmembrane region" description="Helical" evidence="9">
    <location>
        <begin position="12"/>
        <end position="34"/>
    </location>
</feature>
<evidence type="ECO:0000256" key="4">
    <source>
        <dbReference type="ARBA" id="ARBA00022679"/>
    </source>
</evidence>
<feature type="transmembrane region" description="Helical" evidence="9">
    <location>
        <begin position="123"/>
        <end position="140"/>
    </location>
</feature>
<dbReference type="GO" id="GO:0046983">
    <property type="term" value="F:protein dimerization activity"/>
    <property type="evidence" value="ECO:0007669"/>
    <property type="project" value="InterPro"/>
</dbReference>
<dbReference type="GO" id="GO:0000155">
    <property type="term" value="F:phosphorelay sensor kinase activity"/>
    <property type="evidence" value="ECO:0007669"/>
    <property type="project" value="InterPro"/>
</dbReference>
<dbReference type="EMBL" id="JXZB01000002">
    <property type="protein sequence ID" value="KIQ64896.1"/>
    <property type="molecule type" value="Genomic_DNA"/>
</dbReference>
<dbReference type="SUPFAM" id="SSF55874">
    <property type="entry name" value="ATPase domain of HSP90 chaperone/DNA topoisomerase II/histidine kinase"/>
    <property type="match status" value="1"/>
</dbReference>
<keyword evidence="9" id="KW-1133">Transmembrane helix</keyword>
<evidence type="ECO:0000259" key="11">
    <source>
        <dbReference type="Pfam" id="PF07730"/>
    </source>
</evidence>
<dbReference type="CDD" id="cd16917">
    <property type="entry name" value="HATPase_UhpB-NarQ-NarX-like"/>
    <property type="match status" value="1"/>
</dbReference>
<keyword evidence="9" id="KW-0812">Transmembrane</keyword>
<dbReference type="InterPro" id="IPR003594">
    <property type="entry name" value="HATPase_dom"/>
</dbReference>
<protein>
    <recommendedName>
        <fullName evidence="2">histidine kinase</fullName>
        <ecNumber evidence="2">2.7.13.3</ecNumber>
    </recommendedName>
</protein>
<keyword evidence="6" id="KW-0418">Kinase</keyword>
<dbReference type="GO" id="GO:0005524">
    <property type="term" value="F:ATP binding"/>
    <property type="evidence" value="ECO:0007669"/>
    <property type="project" value="UniProtKB-KW"/>
</dbReference>
<dbReference type="PANTHER" id="PTHR24421:SF10">
    <property type="entry name" value="NITRATE_NITRITE SENSOR PROTEIN NARQ"/>
    <property type="match status" value="1"/>
</dbReference>
<dbReference type="InterPro" id="IPR050482">
    <property type="entry name" value="Sensor_HK_TwoCompSys"/>
</dbReference>
<dbReference type="InterPro" id="IPR036890">
    <property type="entry name" value="HATPase_C_sf"/>
</dbReference>
<keyword evidence="5" id="KW-0547">Nucleotide-binding</keyword>
<accession>A0A0D0P056</accession>
<keyword evidence="7" id="KW-0067">ATP-binding</keyword>
<feature type="domain" description="Histidine kinase/HSP90-like ATPase" evidence="10">
    <location>
        <begin position="308"/>
        <end position="395"/>
    </location>
</feature>
<feature type="transmembrane region" description="Helical" evidence="9">
    <location>
        <begin position="79"/>
        <end position="95"/>
    </location>
</feature>
<dbReference type="RefSeq" id="WP_043910781.1">
    <property type="nucleotide sequence ID" value="NZ_JXZB01000002.1"/>
</dbReference>
<comment type="catalytic activity">
    <reaction evidence="1">
        <text>ATP + protein L-histidine = ADP + protein N-phospho-L-histidine.</text>
        <dbReference type="EC" id="2.7.13.3"/>
    </reaction>
</comment>
<name>A0A0D0P056_KITGR</name>
<keyword evidence="13" id="KW-1185">Reference proteome</keyword>
<evidence type="ECO:0000256" key="8">
    <source>
        <dbReference type="ARBA" id="ARBA00023012"/>
    </source>
</evidence>
<dbReference type="InterPro" id="IPR011712">
    <property type="entry name" value="Sig_transdc_His_kin_sub3_dim/P"/>
</dbReference>
<keyword evidence="3" id="KW-0597">Phosphoprotein</keyword>
<comment type="caution">
    <text evidence="12">The sequence shown here is derived from an EMBL/GenBank/DDBJ whole genome shotgun (WGS) entry which is preliminary data.</text>
</comment>
<dbReference type="AlphaFoldDB" id="A0A0D0P056"/>
<evidence type="ECO:0000256" key="3">
    <source>
        <dbReference type="ARBA" id="ARBA00022553"/>
    </source>
</evidence>
<keyword evidence="8" id="KW-0902">Two-component regulatory system</keyword>
<dbReference type="EC" id="2.7.13.3" evidence="2"/>
<dbReference type="PATRIC" id="fig|2064.6.peg.2666"/>
<dbReference type="OrthoDB" id="227596at2"/>
<dbReference type="STRING" id="2064.TR51_12415"/>
<feature type="domain" description="Signal transduction histidine kinase subgroup 3 dimerisation and phosphoacceptor" evidence="11">
    <location>
        <begin position="192"/>
        <end position="257"/>
    </location>
</feature>
<dbReference type="PANTHER" id="PTHR24421">
    <property type="entry name" value="NITRATE/NITRITE SENSOR PROTEIN NARX-RELATED"/>
    <property type="match status" value="1"/>
</dbReference>
<reference evidence="12 13" key="1">
    <citation type="submission" date="2015-02" db="EMBL/GenBank/DDBJ databases">
        <title>Draft genome sequence of Kitasatospora griseola MF730-N6, a bafilomycin, terpentecin and satosporin producer.</title>
        <authorList>
            <person name="Arens J.C."/>
            <person name="Haltli B."/>
            <person name="Kerr R.G."/>
        </authorList>
    </citation>
    <scope>NUCLEOTIDE SEQUENCE [LARGE SCALE GENOMIC DNA]</scope>
    <source>
        <strain evidence="12 13">MF730-N6</strain>
    </source>
</reference>
<dbReference type="GO" id="GO:0016020">
    <property type="term" value="C:membrane"/>
    <property type="evidence" value="ECO:0007669"/>
    <property type="project" value="InterPro"/>
</dbReference>
<evidence type="ECO:0000256" key="1">
    <source>
        <dbReference type="ARBA" id="ARBA00000085"/>
    </source>
</evidence>
<dbReference type="Gene3D" id="3.30.565.10">
    <property type="entry name" value="Histidine kinase-like ATPase, C-terminal domain"/>
    <property type="match status" value="1"/>
</dbReference>
<gene>
    <name evidence="12" type="ORF">TR51_12415</name>
</gene>
<evidence type="ECO:0000259" key="10">
    <source>
        <dbReference type="Pfam" id="PF02518"/>
    </source>
</evidence>
<dbReference type="Gene3D" id="1.20.5.1930">
    <property type="match status" value="1"/>
</dbReference>
<keyword evidence="9" id="KW-0472">Membrane</keyword>
<feature type="transmembrane region" description="Helical" evidence="9">
    <location>
        <begin position="146"/>
        <end position="166"/>
    </location>
</feature>
<evidence type="ECO:0000256" key="2">
    <source>
        <dbReference type="ARBA" id="ARBA00012438"/>
    </source>
</evidence>
<evidence type="ECO:0000256" key="7">
    <source>
        <dbReference type="ARBA" id="ARBA00022840"/>
    </source>
</evidence>
<dbReference type="Pfam" id="PF02518">
    <property type="entry name" value="HATPase_c"/>
    <property type="match status" value="1"/>
</dbReference>
<evidence type="ECO:0000313" key="12">
    <source>
        <dbReference type="EMBL" id="KIQ64896.1"/>
    </source>
</evidence>
<dbReference type="Pfam" id="PF07730">
    <property type="entry name" value="HisKA_3"/>
    <property type="match status" value="1"/>
</dbReference>
<organism evidence="12 13">
    <name type="scientific">Kitasatospora griseola</name>
    <name type="common">Streptomyces griseolosporeus</name>
    <dbReference type="NCBI Taxonomy" id="2064"/>
    <lineage>
        <taxon>Bacteria</taxon>
        <taxon>Bacillati</taxon>
        <taxon>Actinomycetota</taxon>
        <taxon>Actinomycetes</taxon>
        <taxon>Kitasatosporales</taxon>
        <taxon>Streptomycetaceae</taxon>
        <taxon>Kitasatospora</taxon>
    </lineage>
</organism>
<sequence>MPVNSPSLLRRVTPGGWAAIAWAAGLVYSFVVLVRLPGESRDNFYRGVLLADGNQVWLAVSAAATLAGCALLRRTPLSALGLLLAGTVFGAWAMHSTAIDVPLVLGPDVALWYIAATLPRRKVVLASGLAALVLLGYPIGRVLVGFVIGTSTALAVLLTAAVAVLLGNSAGESRRHAAELSSSAAARAVAGERLRIARELHDMVAHSIGIVALQAGAARLVLTTQPEAARDALGQVETASRETLSGLRRMLVALRAAEDDPSGQPPLTPTPGLADLDRLAASTTAAGVAVDLRHRGPRRPLPPEVDLAAYRVVQEAVANVVRHAGARSCQVTISREEDSVSIEILDGGGLRATQPGGAGFGLLGMKERVALLHGSFTAGPRPTGGFRVAATLPVPAGAR</sequence>
<dbReference type="Proteomes" id="UP000032066">
    <property type="component" value="Unassembled WGS sequence"/>
</dbReference>
<evidence type="ECO:0000256" key="9">
    <source>
        <dbReference type="SAM" id="Phobius"/>
    </source>
</evidence>
<evidence type="ECO:0000256" key="5">
    <source>
        <dbReference type="ARBA" id="ARBA00022741"/>
    </source>
</evidence>
<evidence type="ECO:0000313" key="13">
    <source>
        <dbReference type="Proteomes" id="UP000032066"/>
    </source>
</evidence>
<evidence type="ECO:0000256" key="6">
    <source>
        <dbReference type="ARBA" id="ARBA00022777"/>
    </source>
</evidence>
<keyword evidence="4" id="KW-0808">Transferase</keyword>
<proteinExistence type="predicted"/>